<evidence type="ECO:0000313" key="1">
    <source>
        <dbReference type="EMBL" id="RKX70135.1"/>
    </source>
</evidence>
<dbReference type="Proteomes" id="UP000268469">
    <property type="component" value="Unassembled WGS sequence"/>
</dbReference>
<dbReference type="AlphaFoldDB" id="A0A660SH36"/>
<evidence type="ECO:0000313" key="2">
    <source>
        <dbReference type="Proteomes" id="UP000268469"/>
    </source>
</evidence>
<organism evidence="1 2">
    <name type="scientific">candidate division WOR-3 bacterium</name>
    <dbReference type="NCBI Taxonomy" id="2052148"/>
    <lineage>
        <taxon>Bacteria</taxon>
        <taxon>Bacteria division WOR-3</taxon>
    </lineage>
</organism>
<dbReference type="EMBL" id="QNBE01000050">
    <property type="protein sequence ID" value="RKX70135.1"/>
    <property type="molecule type" value="Genomic_DNA"/>
</dbReference>
<gene>
    <name evidence="1" type="ORF">DRP53_06045</name>
</gene>
<accession>A0A660SH36</accession>
<name>A0A660SH36_UNCW3</name>
<reference evidence="1 2" key="1">
    <citation type="submission" date="2018-06" db="EMBL/GenBank/DDBJ databases">
        <title>Extensive metabolic versatility and redundancy in microbially diverse, dynamic hydrothermal sediments.</title>
        <authorList>
            <person name="Dombrowski N."/>
            <person name="Teske A."/>
            <person name="Baker B.J."/>
        </authorList>
    </citation>
    <scope>NUCLEOTIDE SEQUENCE [LARGE SCALE GENOMIC DNA]</scope>
    <source>
        <strain evidence="1">B36_G15</strain>
    </source>
</reference>
<sequence length="405" mass="46711">MIPILIFTLKLLIPMDLKQTDHLKAYGVAYRALKHSIPVEWLINYRGGSFLTEYEEVIVKDCLNQGVYFERVSSSEVLQIYQTIKSGNMESILLEKAPKIAVYIPHHYEPWDDAVALALDYAGIPYDRVWDPEVLKGKLSQYDWLHLHHEDFTGQFGKFYGSYRNEEWYQEEVRINQEMAQRFGFPSVPALKLAVAKRIKEYIERGGFVFSMCSACDTYEIALAAEGTDIWESVYDGDPPDPDFPEKLDYSKCLAFTDFKLITSPYIYEHSDIDVTKEADRRGEFVFFSLFDFSAKFDPVPTMLVQNHTSLVREFLGQCTGFHKSRIKKSVVILGEVEGTDEVKYLHGNYGKGSFTYLGGHDPEDFRHFVHDPPTDLSRHKNSPGYRLILNNILYPAARKKKLKT</sequence>
<protein>
    <submittedName>
        <fullName evidence="1">Asparagine synthetase B</fullName>
    </submittedName>
</protein>
<comment type="caution">
    <text evidence="1">The sequence shown here is derived from an EMBL/GenBank/DDBJ whole genome shotgun (WGS) entry which is preliminary data.</text>
</comment>
<proteinExistence type="predicted"/>